<feature type="compositionally biased region" description="Pro residues" evidence="1">
    <location>
        <begin position="42"/>
        <end position="51"/>
    </location>
</feature>
<protein>
    <recommendedName>
        <fullName evidence="4">GIY-YIG domain-containing protein</fullName>
    </recommendedName>
</protein>
<sequence>MIVITEDTQSRPSRQPPTPPAILPAVPTPPTMIEITQSRPSCQPPSPPIAATPPALTEITEDNQNRPDHNPSNLVANESTPIESPITSNQMQQQTEPLCHHPNASSDVNHANQTPSPHNVISNHSSTTNPAAEQSETTNSLKTYRAIPYIPSLSQKIIKILAKDYPNLAITTKQNRVVKSLHTLVKHPVNRDDVSNAVYRIPCSNCECSYIGMTTNTLRKRLAGHRSNVNRLDKLINDNNTNTEIAKASLIETTTALIQHCIEQDHRFDLEHTQIIDHSYKQSTLPFLEMCHITNTDNTVNKRTDIDRLSTTYAAVLHDIKSRRERKTPRNDSIDERESITPIGHVNQSVG</sequence>
<reference evidence="2" key="2">
    <citation type="submission" date="2025-05" db="UniProtKB">
        <authorList>
            <consortium name="EnsemblMetazoa"/>
        </authorList>
    </citation>
    <scope>IDENTIFICATION</scope>
    <source>
        <strain evidence="2">Foshan</strain>
    </source>
</reference>
<accession>A0ABM1Y108</accession>
<feature type="region of interest" description="Disordered" evidence="1">
    <location>
        <begin position="323"/>
        <end position="351"/>
    </location>
</feature>
<evidence type="ECO:0008006" key="4">
    <source>
        <dbReference type="Google" id="ProtNLM"/>
    </source>
</evidence>
<feature type="compositionally biased region" description="Pro residues" evidence="1">
    <location>
        <begin position="14"/>
        <end position="30"/>
    </location>
</feature>
<feature type="compositionally biased region" description="Polar residues" evidence="1">
    <location>
        <begin position="103"/>
        <end position="139"/>
    </location>
</feature>
<name>A0ABM1Y108_AEDAL</name>
<reference evidence="3" key="1">
    <citation type="journal article" date="2015" name="Proc. Natl. Acad. Sci. U.S.A.">
        <title>Genome sequence of the Asian Tiger mosquito, Aedes albopictus, reveals insights into its biology, genetics, and evolution.</title>
        <authorList>
            <person name="Chen X.G."/>
            <person name="Jiang X."/>
            <person name="Gu J."/>
            <person name="Xu M."/>
            <person name="Wu Y."/>
            <person name="Deng Y."/>
            <person name="Zhang C."/>
            <person name="Bonizzoni M."/>
            <person name="Dermauw W."/>
            <person name="Vontas J."/>
            <person name="Armbruster P."/>
            <person name="Huang X."/>
            <person name="Yang Y."/>
            <person name="Zhang H."/>
            <person name="He W."/>
            <person name="Peng H."/>
            <person name="Liu Y."/>
            <person name="Wu K."/>
            <person name="Chen J."/>
            <person name="Lirakis M."/>
            <person name="Topalis P."/>
            <person name="Van Leeuwen T."/>
            <person name="Hall A.B."/>
            <person name="Jiang X."/>
            <person name="Thorpe C."/>
            <person name="Mueller R.L."/>
            <person name="Sun C."/>
            <person name="Waterhouse R.M."/>
            <person name="Yan G."/>
            <person name="Tu Z.J."/>
            <person name="Fang X."/>
            <person name="James A.A."/>
        </authorList>
    </citation>
    <scope>NUCLEOTIDE SEQUENCE [LARGE SCALE GENOMIC DNA]</scope>
    <source>
        <strain evidence="3">Foshan</strain>
    </source>
</reference>
<feature type="compositionally biased region" description="Basic and acidic residues" evidence="1">
    <location>
        <begin position="323"/>
        <end position="339"/>
    </location>
</feature>
<organism evidence="2 3">
    <name type="scientific">Aedes albopictus</name>
    <name type="common">Asian tiger mosquito</name>
    <name type="synonym">Stegomyia albopicta</name>
    <dbReference type="NCBI Taxonomy" id="7160"/>
    <lineage>
        <taxon>Eukaryota</taxon>
        <taxon>Metazoa</taxon>
        <taxon>Ecdysozoa</taxon>
        <taxon>Arthropoda</taxon>
        <taxon>Hexapoda</taxon>
        <taxon>Insecta</taxon>
        <taxon>Pterygota</taxon>
        <taxon>Neoptera</taxon>
        <taxon>Endopterygota</taxon>
        <taxon>Diptera</taxon>
        <taxon>Nematocera</taxon>
        <taxon>Culicoidea</taxon>
        <taxon>Culicidae</taxon>
        <taxon>Culicinae</taxon>
        <taxon>Aedini</taxon>
        <taxon>Aedes</taxon>
        <taxon>Stegomyia</taxon>
    </lineage>
</organism>
<feature type="compositionally biased region" description="Polar residues" evidence="1">
    <location>
        <begin position="70"/>
        <end position="96"/>
    </location>
</feature>
<proteinExistence type="predicted"/>
<dbReference type="EnsemblMetazoa" id="AALFPA23_004702.R5798">
    <property type="protein sequence ID" value="AALFPA23_004702.P5798"/>
    <property type="gene ID" value="AALFPA23_004702"/>
</dbReference>
<keyword evidence="3" id="KW-1185">Reference proteome</keyword>
<dbReference type="RefSeq" id="XP_062705415.1">
    <property type="nucleotide sequence ID" value="XM_062849431.1"/>
</dbReference>
<feature type="region of interest" description="Disordered" evidence="1">
    <location>
        <begin position="1"/>
        <end position="139"/>
    </location>
</feature>
<evidence type="ECO:0000256" key="1">
    <source>
        <dbReference type="SAM" id="MobiDB-lite"/>
    </source>
</evidence>
<dbReference type="GeneID" id="134287527"/>
<dbReference type="Proteomes" id="UP000069940">
    <property type="component" value="Unassembled WGS sequence"/>
</dbReference>
<evidence type="ECO:0000313" key="3">
    <source>
        <dbReference type="Proteomes" id="UP000069940"/>
    </source>
</evidence>
<evidence type="ECO:0000313" key="2">
    <source>
        <dbReference type="EnsemblMetazoa" id="AALFPA23_004702.P5798"/>
    </source>
</evidence>